<keyword evidence="5 6" id="KW-0539">Nucleus</keyword>
<dbReference type="InterPro" id="IPR016049">
    <property type="entry name" value="RNA_pol_Rpc34-like"/>
</dbReference>
<evidence type="ECO:0000256" key="5">
    <source>
        <dbReference type="ARBA" id="ARBA00023242"/>
    </source>
</evidence>
<reference evidence="8" key="2">
    <citation type="submission" date="2020-10" db="UniProtKB">
        <authorList>
            <consortium name="WormBaseParasite"/>
        </authorList>
    </citation>
    <scope>IDENTIFICATION</scope>
</reference>
<evidence type="ECO:0000256" key="3">
    <source>
        <dbReference type="ARBA" id="ARBA00022478"/>
    </source>
</evidence>
<dbReference type="GO" id="GO:0005666">
    <property type="term" value="C:RNA polymerase III complex"/>
    <property type="evidence" value="ECO:0007669"/>
    <property type="project" value="UniProtKB-UniRule"/>
</dbReference>
<dbReference type="Gene3D" id="1.10.10.10">
    <property type="entry name" value="Winged helix-like DNA-binding domain superfamily/Winged helix DNA-binding domain"/>
    <property type="match status" value="1"/>
</dbReference>
<dbReference type="PIRSF" id="PIRSF028763">
    <property type="entry name" value="RNA_pol_Rpc34"/>
    <property type="match status" value="1"/>
</dbReference>
<sequence>MASAEDQIIAALKPQPEGIPLSELGKLLPGQSIDKIINHMLGTKIVEMVKNADGNVVLRLCKGTQLSGSTPEEQLVFSLIEEAGATGLWIREIRDRSGLTETQMKRVLKTLEKKKLVKAIKAVGTTRKCYMLYNLDADESVSGGVFYSNQEVDSGFVKTLIDVSVAFLSRRHKQAQRENTTKLDVLKASCVHVSEVAEFIRQNNVCTVAFGEEDVEHILELAWKRNRVYKQDSSGYYRYRATKAGVDGTSYAICNFCPVRSECRVGHKISPETCVYFDSIRNVEPASDAVMDDLDYDSDY</sequence>
<dbReference type="GO" id="GO:0005737">
    <property type="term" value="C:cytoplasm"/>
    <property type="evidence" value="ECO:0007669"/>
    <property type="project" value="UniProtKB-ARBA"/>
</dbReference>
<comment type="subcellular location">
    <subcellularLocation>
        <location evidence="1 6">Nucleus</location>
    </subcellularLocation>
</comment>
<evidence type="ECO:0000313" key="8">
    <source>
        <dbReference type="WBParaSite" id="Pan_g22362.t1"/>
    </source>
</evidence>
<comment type="function">
    <text evidence="6">DNA-dependent RNA polymerase catalyzes the transcription of DNA into RNA using the four ribonucleoside triphosphates as substrates. Specific peripheric component of RNA polymerase III which synthesizes small RNAs, such as 5S rRNA and tRNAs.</text>
</comment>
<dbReference type="FunFam" id="1.10.10.10:FF:000116">
    <property type="entry name" value="DNA-directed RNA polymerase III subunit RPC6"/>
    <property type="match status" value="1"/>
</dbReference>
<dbReference type="GO" id="GO:0006383">
    <property type="term" value="P:transcription by RNA polymerase III"/>
    <property type="evidence" value="ECO:0007669"/>
    <property type="project" value="UniProtKB-UniRule"/>
</dbReference>
<evidence type="ECO:0000256" key="6">
    <source>
        <dbReference type="PIRNR" id="PIRNR028763"/>
    </source>
</evidence>
<dbReference type="InterPro" id="IPR036390">
    <property type="entry name" value="WH_DNA-bd_sf"/>
</dbReference>
<evidence type="ECO:0000256" key="2">
    <source>
        <dbReference type="ARBA" id="ARBA00011038"/>
    </source>
</evidence>
<dbReference type="GO" id="GO:0005654">
    <property type="term" value="C:nucleoplasm"/>
    <property type="evidence" value="ECO:0007669"/>
    <property type="project" value="UniProtKB-ARBA"/>
</dbReference>
<name>A0A7E4VKX3_PANRE</name>
<proteinExistence type="inferred from homology"/>
<keyword evidence="7" id="KW-1185">Reference proteome</keyword>
<evidence type="ECO:0000256" key="4">
    <source>
        <dbReference type="ARBA" id="ARBA00023163"/>
    </source>
</evidence>
<keyword evidence="4 6" id="KW-0804">Transcription</keyword>
<comment type="similarity">
    <text evidence="2 6">Belongs to the eukaryotic RPC34/RPC39 RNA polymerase subunit family.</text>
</comment>
<dbReference type="AlphaFoldDB" id="A0A7E4VKX3"/>
<evidence type="ECO:0000256" key="1">
    <source>
        <dbReference type="ARBA" id="ARBA00004123"/>
    </source>
</evidence>
<protein>
    <recommendedName>
        <fullName evidence="6">DNA-directed RNA polymerase III subunit RPC6</fullName>
        <shortName evidence="6">RNA polymerase III subunit C6</shortName>
    </recommendedName>
</protein>
<dbReference type="Proteomes" id="UP000492821">
    <property type="component" value="Unassembled WGS sequence"/>
</dbReference>
<dbReference type="PANTHER" id="PTHR12780">
    <property type="entry name" value="RNA POLYMERASE III DNA DIRECTED , 39KD SUBUNIT-RELATED"/>
    <property type="match status" value="1"/>
</dbReference>
<dbReference type="SUPFAM" id="SSF46785">
    <property type="entry name" value="Winged helix' DNA-binding domain"/>
    <property type="match status" value="1"/>
</dbReference>
<organism evidence="7 8">
    <name type="scientific">Panagrellus redivivus</name>
    <name type="common">Microworm</name>
    <dbReference type="NCBI Taxonomy" id="6233"/>
    <lineage>
        <taxon>Eukaryota</taxon>
        <taxon>Metazoa</taxon>
        <taxon>Ecdysozoa</taxon>
        <taxon>Nematoda</taxon>
        <taxon>Chromadorea</taxon>
        <taxon>Rhabditida</taxon>
        <taxon>Tylenchina</taxon>
        <taxon>Panagrolaimomorpha</taxon>
        <taxon>Panagrolaimoidea</taxon>
        <taxon>Panagrolaimidae</taxon>
        <taxon>Panagrellus</taxon>
    </lineage>
</organism>
<reference evidence="7" key="1">
    <citation type="journal article" date="2013" name="Genetics">
        <title>The draft genome and transcriptome of Panagrellus redivivus are shaped by the harsh demands of a free-living lifestyle.</title>
        <authorList>
            <person name="Srinivasan J."/>
            <person name="Dillman A.R."/>
            <person name="Macchietto M.G."/>
            <person name="Heikkinen L."/>
            <person name="Lakso M."/>
            <person name="Fracchia K.M."/>
            <person name="Antoshechkin I."/>
            <person name="Mortazavi A."/>
            <person name="Wong G."/>
            <person name="Sternberg P.W."/>
        </authorList>
    </citation>
    <scope>NUCLEOTIDE SEQUENCE [LARGE SCALE GENOMIC DNA]</scope>
    <source>
        <strain evidence="7">MT8872</strain>
    </source>
</reference>
<dbReference type="InterPro" id="IPR036388">
    <property type="entry name" value="WH-like_DNA-bd_sf"/>
</dbReference>
<dbReference type="InterPro" id="IPR007832">
    <property type="entry name" value="RNA_pol_Rpc34"/>
</dbReference>
<dbReference type="WBParaSite" id="Pan_g22362.t1">
    <property type="protein sequence ID" value="Pan_g22362.t1"/>
    <property type="gene ID" value="Pan_g22362"/>
</dbReference>
<accession>A0A7E4VKX3</accession>
<keyword evidence="3 6" id="KW-0240">DNA-directed RNA polymerase</keyword>
<dbReference type="Pfam" id="PF05158">
    <property type="entry name" value="RNA_pol_Rpc34"/>
    <property type="match status" value="1"/>
</dbReference>
<evidence type="ECO:0000313" key="7">
    <source>
        <dbReference type="Proteomes" id="UP000492821"/>
    </source>
</evidence>